<name>A0A2L2YFN6_PARTP</name>
<keyword evidence="1" id="KW-0670">Pyruvate</keyword>
<proteinExistence type="evidence at transcript level"/>
<evidence type="ECO:0000313" key="1">
    <source>
        <dbReference type="EMBL" id="LAA06180.1"/>
    </source>
</evidence>
<organism evidence="1">
    <name type="scientific">Parasteatoda tepidariorum</name>
    <name type="common">Common house spider</name>
    <name type="synonym">Achaearanea tepidariorum</name>
    <dbReference type="NCBI Taxonomy" id="114398"/>
    <lineage>
        <taxon>Eukaryota</taxon>
        <taxon>Metazoa</taxon>
        <taxon>Ecdysozoa</taxon>
        <taxon>Arthropoda</taxon>
        <taxon>Chelicerata</taxon>
        <taxon>Arachnida</taxon>
        <taxon>Araneae</taxon>
        <taxon>Araneomorphae</taxon>
        <taxon>Entelegynae</taxon>
        <taxon>Araneoidea</taxon>
        <taxon>Theridiidae</taxon>
        <taxon>Parasteatoda</taxon>
    </lineage>
</organism>
<dbReference type="EMBL" id="IAAA01010648">
    <property type="protein sequence ID" value="LAA06180.1"/>
    <property type="molecule type" value="mRNA"/>
</dbReference>
<protein>
    <submittedName>
        <fullName evidence="1">Putative phosphoenolpyruvate synthase</fullName>
    </submittedName>
</protein>
<accession>A0A2L2YFN6</accession>
<sequence length="74" mass="8803">MVVGKLLFTDHKRTPLNVYVINSGYSSTSYVMTPRDDFFRLFFLNGRLFRKHLKRKNKHLSYLKMTVYPLDSPC</sequence>
<dbReference type="AlphaFoldDB" id="A0A2L2YFN6"/>
<reference evidence="1" key="1">
    <citation type="journal article" date="2016" name="Mol. Ecol. Resour.">
        <title>Evaluation of the impact of RNA preservation methods of spiders for de novo transcriptome assembly.</title>
        <authorList>
            <person name="Kono N."/>
            <person name="Nakamura H."/>
            <person name="Ito Y."/>
            <person name="Tomita M."/>
            <person name="Arakawa K."/>
        </authorList>
    </citation>
    <scope>NUCLEOTIDE SEQUENCE</scope>
    <source>
        <tissue evidence="1">Whole body</tissue>
    </source>
</reference>